<name>V5BML2_TRYCR</name>
<proteinExistence type="predicted"/>
<protein>
    <submittedName>
        <fullName evidence="1">Uncharacterized protein</fullName>
    </submittedName>
</protein>
<sequence length="339" mass="38574">MEAYSADELLVRQREKLNANAAWIRRQQMRMQNTDGYDGNAADADENNMDDIVMRGTGAGVKAQEGMERNLAQEEEFMKTELTPSSGRRRSVGSVSRQIAVRQASANPRSPGDVGNTANQGDFFTTVRGGSVLRVQKRNALWQLRRQQKLEEKRTLHAEDYSQYTFSPKIHGYSGNASGSAFMTAPGVEEFLQRQERAREIARMKEERGRVDGSKWVHRLTVAEPFVFGQRPEIESLRPPLQNVPGTLREILSEGETEFVRGGKKRYLSTLVGTYYPIHRHLLRRLQKLPACRFRPLVPLARGRCFTVAARHPMTAKPRRTALHPNNTLHIHICMDEYV</sequence>
<dbReference type="EMBL" id="AYLP01000057">
    <property type="protein sequence ID" value="ESS65768.1"/>
    <property type="molecule type" value="Genomic_DNA"/>
</dbReference>
<reference evidence="1 2" key="1">
    <citation type="journal article" date="2014" name="Genome Announc.">
        <title>Trypanosoma cruzi Clone Dm28c Draft Genome Sequence.</title>
        <authorList>
            <person name="Grisard E.C."/>
            <person name="Teixeira S.M."/>
            <person name="de Almeida L.G."/>
            <person name="Stoco P.H."/>
            <person name="Gerber A.L."/>
            <person name="Talavera-Lopez C."/>
            <person name="Lima O.C."/>
            <person name="Andersson B."/>
            <person name="de Vasconcelos A.T."/>
        </authorList>
    </citation>
    <scope>NUCLEOTIDE SEQUENCE [LARGE SCALE GENOMIC DNA]</scope>
    <source>
        <strain evidence="1 2">Dm28c</strain>
    </source>
</reference>
<evidence type="ECO:0000313" key="2">
    <source>
        <dbReference type="Proteomes" id="UP000017861"/>
    </source>
</evidence>
<dbReference type="Proteomes" id="UP000017861">
    <property type="component" value="Unassembled WGS sequence"/>
</dbReference>
<comment type="caution">
    <text evidence="1">The sequence shown here is derived from an EMBL/GenBank/DDBJ whole genome shotgun (WGS) entry which is preliminary data.</text>
</comment>
<evidence type="ECO:0000313" key="1">
    <source>
        <dbReference type="EMBL" id="ESS65768.1"/>
    </source>
</evidence>
<dbReference type="OrthoDB" id="245679at2759"/>
<organism evidence="1 2">
    <name type="scientific">Trypanosoma cruzi Dm28c</name>
    <dbReference type="NCBI Taxonomy" id="1416333"/>
    <lineage>
        <taxon>Eukaryota</taxon>
        <taxon>Discoba</taxon>
        <taxon>Euglenozoa</taxon>
        <taxon>Kinetoplastea</taxon>
        <taxon>Metakinetoplastina</taxon>
        <taxon>Trypanosomatida</taxon>
        <taxon>Trypanosomatidae</taxon>
        <taxon>Trypanosoma</taxon>
        <taxon>Schizotrypanum</taxon>
    </lineage>
</organism>
<accession>V5BML2</accession>
<gene>
    <name evidence="1" type="ORF">TCDM_05741</name>
</gene>
<dbReference type="VEuPathDB" id="TriTrypDB:TCDM_05741"/>
<dbReference type="AlphaFoldDB" id="V5BML2"/>